<comment type="caution">
    <text evidence="5">The sequence shown here is derived from an EMBL/GenBank/DDBJ whole genome shotgun (WGS) entry which is preliminary data.</text>
</comment>
<dbReference type="Gene3D" id="1.10.443.10">
    <property type="entry name" value="Intergrase catalytic core"/>
    <property type="match status" value="1"/>
</dbReference>
<dbReference type="Gene3D" id="1.10.150.130">
    <property type="match status" value="1"/>
</dbReference>
<reference evidence="5 6" key="1">
    <citation type="journal article" date="2019" name="Int. J. Syst. Evol. Microbiol.">
        <title>The Global Catalogue of Microorganisms (GCM) 10K type strain sequencing project: providing services to taxonomists for standard genome sequencing and annotation.</title>
        <authorList>
            <consortium name="The Broad Institute Genomics Platform"/>
            <consortium name="The Broad Institute Genome Sequencing Center for Infectious Disease"/>
            <person name="Wu L."/>
            <person name="Ma J."/>
        </authorList>
    </citation>
    <scope>NUCLEOTIDE SEQUENCE [LARGE SCALE GENOMIC DNA]</scope>
    <source>
        <strain evidence="5 6">JCM 14718</strain>
    </source>
</reference>
<protein>
    <submittedName>
        <fullName evidence="5">Tyrosine recombinase XerC</fullName>
    </submittedName>
</protein>
<feature type="domain" description="Tyr recombinase" evidence="4">
    <location>
        <begin position="121"/>
        <end position="300"/>
    </location>
</feature>
<dbReference type="SUPFAM" id="SSF56349">
    <property type="entry name" value="DNA breaking-rejoining enzymes"/>
    <property type="match status" value="1"/>
</dbReference>
<proteinExistence type="predicted"/>
<evidence type="ECO:0000259" key="4">
    <source>
        <dbReference type="PROSITE" id="PS51898"/>
    </source>
</evidence>
<dbReference type="CDD" id="cd00397">
    <property type="entry name" value="DNA_BRE_C"/>
    <property type="match status" value="1"/>
</dbReference>
<dbReference type="Pfam" id="PF02899">
    <property type="entry name" value="Phage_int_SAM_1"/>
    <property type="match status" value="1"/>
</dbReference>
<evidence type="ECO:0000256" key="1">
    <source>
        <dbReference type="ARBA" id="ARBA00022908"/>
    </source>
</evidence>
<gene>
    <name evidence="5" type="ORF">GCM10009765_59280</name>
</gene>
<sequence>MERENTEAATWQRRKNDLAGSAANDYFRALRMQRLSTNTIYGYRQGLRKLSKFAESVGTTLDALTTEQIECYQETRGELGLADCEPSSAFWHLGIGVRYYRWLQRRHLRDDNPFDDIVMPKVPKAVPHPMPEPSIMRALEAAPPRIRICIAMARGCGARADDIARCRIEDLEREAENPTAILRGKSKTRHVPLTPWLLDEIERYLNTLPIEHRTRGPLIRSRVSPYGSIGRNYISKQCGAFFRDQGVSQRLHGLRHSFCTTLRQGGADAFTISEAAGHESVRTSQIYTQIAQTEVRAAMLLAQPQPLGMTRPRDFELREDTA</sequence>
<keyword evidence="3" id="KW-0233">DNA recombination</keyword>
<dbReference type="PANTHER" id="PTHR30349:SF81">
    <property type="entry name" value="TYROSINE RECOMBINASE XERC"/>
    <property type="match status" value="1"/>
</dbReference>
<evidence type="ECO:0000313" key="5">
    <source>
        <dbReference type="EMBL" id="GAA1701841.1"/>
    </source>
</evidence>
<evidence type="ECO:0000256" key="3">
    <source>
        <dbReference type="ARBA" id="ARBA00023172"/>
    </source>
</evidence>
<evidence type="ECO:0000256" key="2">
    <source>
        <dbReference type="ARBA" id="ARBA00023125"/>
    </source>
</evidence>
<accession>A0ABN2IBH5</accession>
<dbReference type="EMBL" id="BAAANY010000023">
    <property type="protein sequence ID" value="GAA1701841.1"/>
    <property type="molecule type" value="Genomic_DNA"/>
</dbReference>
<keyword evidence="6" id="KW-1185">Reference proteome</keyword>
<evidence type="ECO:0000313" key="6">
    <source>
        <dbReference type="Proteomes" id="UP001500618"/>
    </source>
</evidence>
<dbReference type="Proteomes" id="UP001500618">
    <property type="component" value="Unassembled WGS sequence"/>
</dbReference>
<dbReference type="InterPro" id="IPR010998">
    <property type="entry name" value="Integrase_recombinase_N"/>
</dbReference>
<dbReference type="PROSITE" id="PS51898">
    <property type="entry name" value="TYR_RECOMBINASE"/>
    <property type="match status" value="1"/>
</dbReference>
<organism evidence="5 6">
    <name type="scientific">Fodinicola feengrottensis</name>
    <dbReference type="NCBI Taxonomy" id="435914"/>
    <lineage>
        <taxon>Bacteria</taxon>
        <taxon>Bacillati</taxon>
        <taxon>Actinomycetota</taxon>
        <taxon>Actinomycetes</taxon>
        <taxon>Mycobacteriales</taxon>
        <taxon>Fodinicola</taxon>
    </lineage>
</organism>
<name>A0ABN2IBH5_9ACTN</name>
<dbReference type="InterPro" id="IPR050090">
    <property type="entry name" value="Tyrosine_recombinase_XerCD"/>
</dbReference>
<keyword evidence="2" id="KW-0238">DNA-binding</keyword>
<dbReference type="InterPro" id="IPR002104">
    <property type="entry name" value="Integrase_catalytic"/>
</dbReference>
<dbReference type="InterPro" id="IPR013762">
    <property type="entry name" value="Integrase-like_cat_sf"/>
</dbReference>
<dbReference type="InterPro" id="IPR011010">
    <property type="entry name" value="DNA_brk_join_enz"/>
</dbReference>
<keyword evidence="1" id="KW-0229">DNA integration</keyword>
<dbReference type="PANTHER" id="PTHR30349">
    <property type="entry name" value="PHAGE INTEGRASE-RELATED"/>
    <property type="match status" value="1"/>
</dbReference>
<dbReference type="InterPro" id="IPR004107">
    <property type="entry name" value="Integrase_SAM-like_N"/>
</dbReference>
<dbReference type="Pfam" id="PF00589">
    <property type="entry name" value="Phage_integrase"/>
    <property type="match status" value="1"/>
</dbReference>